<proteinExistence type="predicted"/>
<protein>
    <submittedName>
        <fullName evidence="1">Uncharacterized protein</fullName>
    </submittedName>
</protein>
<dbReference type="RefSeq" id="WP_349188776.1">
    <property type="nucleotide sequence ID" value="NZ_JBBNPP010000008.1"/>
</dbReference>
<dbReference type="EMBL" id="JBBNPP010000008">
    <property type="protein sequence ID" value="MEQ3346895.1"/>
    <property type="molecule type" value="Genomic_DNA"/>
</dbReference>
<sequence>MNELVLSTYIQIIQDGLVEHNKQESAGRFILESIALQETACVMTNLDAKK</sequence>
<keyword evidence="2" id="KW-1185">Reference proteome</keyword>
<dbReference type="Proteomes" id="UP001491691">
    <property type="component" value="Unassembled WGS sequence"/>
</dbReference>
<evidence type="ECO:0000313" key="1">
    <source>
        <dbReference type="EMBL" id="MEQ3346895.1"/>
    </source>
</evidence>
<comment type="caution">
    <text evidence="1">The sequence shown here is derived from an EMBL/GenBank/DDBJ whole genome shotgun (WGS) entry which is preliminary data.</text>
</comment>
<name>A0ABV1J166_9FIRM</name>
<reference evidence="1 2" key="1">
    <citation type="submission" date="2024-04" db="EMBL/GenBank/DDBJ databases">
        <title>Human intestinal bacterial collection.</title>
        <authorList>
            <person name="Pauvert C."/>
            <person name="Hitch T.C.A."/>
            <person name="Clavel T."/>
        </authorList>
    </citation>
    <scope>NUCLEOTIDE SEQUENCE [LARGE SCALE GENOMIC DNA]</scope>
    <source>
        <strain evidence="1 2">CLA-SR-H019</strain>
    </source>
</reference>
<gene>
    <name evidence="1" type="ORF">AAA073_05545</name>
</gene>
<evidence type="ECO:0000313" key="2">
    <source>
        <dbReference type="Proteomes" id="UP001491691"/>
    </source>
</evidence>
<accession>A0ABV1J166</accession>
<organism evidence="1 2">
    <name type="scientific">Peptoniphilus senegalensis</name>
    <dbReference type="NCBI Taxonomy" id="1465757"/>
    <lineage>
        <taxon>Bacteria</taxon>
        <taxon>Bacillati</taxon>
        <taxon>Bacillota</taxon>
        <taxon>Tissierellia</taxon>
        <taxon>Tissierellales</taxon>
        <taxon>Peptoniphilaceae</taxon>
        <taxon>Peptoniphilus</taxon>
    </lineage>
</organism>